<comment type="caution">
    <text evidence="3">The sequence shown here is derived from an EMBL/GenBank/DDBJ whole genome shotgun (WGS) entry which is preliminary data.</text>
</comment>
<protein>
    <submittedName>
        <fullName evidence="3">PH domain-containing protein</fullName>
    </submittedName>
</protein>
<evidence type="ECO:0000313" key="3">
    <source>
        <dbReference type="EMBL" id="HJC66033.1"/>
    </source>
</evidence>
<sequence>MINTIWKARKRNFLGLPWTFTVYGFSEDRLYVKTGILSTREDEVRLYRITDIGLTRSFWQRIMGMGTIQIYSSDQSMGDFQLINIKDSENVKEQLSQLIEAERENKRVSSREFLGGDDELDGDALR</sequence>
<name>A0A9D2PRU1_9FIRM</name>
<accession>A0A9D2PRU1</accession>
<dbReference type="PANTHER" id="PTHR37938:SF1">
    <property type="entry name" value="BLL0215 PROTEIN"/>
    <property type="match status" value="1"/>
</dbReference>
<dbReference type="EMBL" id="DWWB01000022">
    <property type="protein sequence ID" value="HJC66033.1"/>
    <property type="molecule type" value="Genomic_DNA"/>
</dbReference>
<feature type="region of interest" description="Disordered" evidence="1">
    <location>
        <begin position="105"/>
        <end position="126"/>
    </location>
</feature>
<gene>
    <name evidence="3" type="ORF">H9931_04845</name>
</gene>
<feature type="domain" description="YdbS-like PH" evidence="2">
    <location>
        <begin position="18"/>
        <end position="95"/>
    </location>
</feature>
<dbReference type="AlphaFoldDB" id="A0A9D2PRU1"/>
<feature type="compositionally biased region" description="Acidic residues" evidence="1">
    <location>
        <begin position="115"/>
        <end position="126"/>
    </location>
</feature>
<evidence type="ECO:0000259" key="2">
    <source>
        <dbReference type="Pfam" id="PF03703"/>
    </source>
</evidence>
<evidence type="ECO:0000256" key="1">
    <source>
        <dbReference type="SAM" id="MobiDB-lite"/>
    </source>
</evidence>
<reference evidence="3" key="1">
    <citation type="journal article" date="2021" name="PeerJ">
        <title>Extensive microbial diversity within the chicken gut microbiome revealed by metagenomics and culture.</title>
        <authorList>
            <person name="Gilroy R."/>
            <person name="Ravi A."/>
            <person name="Getino M."/>
            <person name="Pursley I."/>
            <person name="Horton D.L."/>
            <person name="Alikhan N.F."/>
            <person name="Baker D."/>
            <person name="Gharbi K."/>
            <person name="Hall N."/>
            <person name="Watson M."/>
            <person name="Adriaenssens E.M."/>
            <person name="Foster-Nyarko E."/>
            <person name="Jarju S."/>
            <person name="Secka A."/>
            <person name="Antonio M."/>
            <person name="Oren A."/>
            <person name="Chaudhuri R.R."/>
            <person name="La Ragione R."/>
            <person name="Hildebrand F."/>
            <person name="Pallen M.J."/>
        </authorList>
    </citation>
    <scope>NUCLEOTIDE SEQUENCE</scope>
    <source>
        <strain evidence="3">CHK198-12963</strain>
    </source>
</reference>
<dbReference type="PANTHER" id="PTHR37938">
    <property type="entry name" value="BLL0215 PROTEIN"/>
    <property type="match status" value="1"/>
</dbReference>
<dbReference type="Pfam" id="PF03703">
    <property type="entry name" value="bPH_2"/>
    <property type="match status" value="1"/>
</dbReference>
<evidence type="ECO:0000313" key="4">
    <source>
        <dbReference type="Proteomes" id="UP000823863"/>
    </source>
</evidence>
<reference evidence="3" key="2">
    <citation type="submission" date="2021-04" db="EMBL/GenBank/DDBJ databases">
        <authorList>
            <person name="Gilroy R."/>
        </authorList>
    </citation>
    <scope>NUCLEOTIDE SEQUENCE</scope>
    <source>
        <strain evidence="3">CHK198-12963</strain>
    </source>
</reference>
<organism evidence="3 4">
    <name type="scientific">Candidatus Enterocloster excrementigallinarum</name>
    <dbReference type="NCBI Taxonomy" id="2838558"/>
    <lineage>
        <taxon>Bacteria</taxon>
        <taxon>Bacillati</taxon>
        <taxon>Bacillota</taxon>
        <taxon>Clostridia</taxon>
        <taxon>Lachnospirales</taxon>
        <taxon>Lachnospiraceae</taxon>
        <taxon>Enterocloster</taxon>
    </lineage>
</organism>
<proteinExistence type="predicted"/>
<dbReference type="InterPro" id="IPR005182">
    <property type="entry name" value="YdbS-like_PH"/>
</dbReference>
<dbReference type="Proteomes" id="UP000823863">
    <property type="component" value="Unassembled WGS sequence"/>
</dbReference>